<name>A0A8S1SF65_9CILI</name>
<organism evidence="1 2">
    <name type="scientific">Paramecium pentaurelia</name>
    <dbReference type="NCBI Taxonomy" id="43138"/>
    <lineage>
        <taxon>Eukaryota</taxon>
        <taxon>Sar</taxon>
        <taxon>Alveolata</taxon>
        <taxon>Ciliophora</taxon>
        <taxon>Intramacronucleata</taxon>
        <taxon>Oligohymenophorea</taxon>
        <taxon>Peniculida</taxon>
        <taxon>Parameciidae</taxon>
        <taxon>Paramecium</taxon>
    </lineage>
</organism>
<comment type="caution">
    <text evidence="1">The sequence shown here is derived from an EMBL/GenBank/DDBJ whole genome shotgun (WGS) entry which is preliminary data.</text>
</comment>
<evidence type="ECO:0000313" key="1">
    <source>
        <dbReference type="EMBL" id="CAD8138508.1"/>
    </source>
</evidence>
<accession>A0A8S1SF65</accession>
<reference evidence="1" key="1">
    <citation type="submission" date="2021-01" db="EMBL/GenBank/DDBJ databases">
        <authorList>
            <consortium name="Genoscope - CEA"/>
            <person name="William W."/>
        </authorList>
    </citation>
    <scope>NUCLEOTIDE SEQUENCE</scope>
</reference>
<protein>
    <submittedName>
        <fullName evidence="1">Uncharacterized protein</fullName>
    </submittedName>
</protein>
<gene>
    <name evidence="1" type="ORF">PPENT_87.1.T0070150</name>
</gene>
<keyword evidence="2" id="KW-1185">Reference proteome</keyword>
<proteinExistence type="predicted"/>
<dbReference type="EMBL" id="CAJJDO010000007">
    <property type="protein sequence ID" value="CAD8138508.1"/>
    <property type="molecule type" value="Genomic_DNA"/>
</dbReference>
<dbReference type="AlphaFoldDB" id="A0A8S1SF65"/>
<dbReference type="Proteomes" id="UP000689195">
    <property type="component" value="Unassembled WGS sequence"/>
</dbReference>
<dbReference type="OrthoDB" id="289966at2759"/>
<evidence type="ECO:0000313" key="2">
    <source>
        <dbReference type="Proteomes" id="UP000689195"/>
    </source>
</evidence>
<sequence>MRSHAKQLTIIQENHFQNQILEITKLIRIKTIKTIGQGKYKSGFAIINKEFERSLIMQTGWRIRIQLLRRGIVCLIKILKQYSRDGNKQESQLNLVRKLQQFLLFYIEMLHNQAKEYKKFYLKDILYRFSQIQLLTFQLSKQHEDVRCVLYWKPICYNKDSRFNKLKFQYNLLVGHLHFQFKLFEPAISYYYEAITECQFLLMDIINQDYHLKRLEDQFFKVISWIVITLYIVGFIYELQSDYNKLLETYKIALWLSQITNNNGLSTFIEEQYYLYTNKYRLFTMELKELNQILAPIFPQSNNNHVETISNDYWTKINDGFYRKYNKEINLHLYSILQQPEETVCNKKQVRLTEQETTIQSYIHTPRQYEKCKTINSLDDVRISKQTTNNPSPQHSHRTPMITHQKSRSFKFTSDIDQILKRLPQREIETFTSLKAKKELDLYYQQKVLSSFEGENQIKSLKSVKQQINSQEEIDKVCQSDLIVGKKLLKFQKYTHQRVATHSNIMKIVSDISKEQEHLEGINTARLAIQGSHDIENKMRLQIQQIIKKKSIYNEGELMNLKSLVSDYEQNLSKQTTIHEQPIEQSQISKKLREQNNLIVKSIDQTIKRMPLEQFKTRKSFLSRVQESMLKK</sequence>